<evidence type="ECO:0000313" key="3">
    <source>
        <dbReference type="Proteomes" id="UP000284706"/>
    </source>
</evidence>
<gene>
    <name evidence="2" type="ORF">CVT26_006234</name>
</gene>
<reference evidence="2 3" key="1">
    <citation type="journal article" date="2018" name="Evol. Lett.">
        <title>Horizontal gene cluster transfer increased hallucinogenic mushroom diversity.</title>
        <authorList>
            <person name="Reynolds H.T."/>
            <person name="Vijayakumar V."/>
            <person name="Gluck-Thaler E."/>
            <person name="Korotkin H.B."/>
            <person name="Matheny P.B."/>
            <person name="Slot J.C."/>
        </authorList>
    </citation>
    <scope>NUCLEOTIDE SEQUENCE [LARGE SCALE GENOMIC DNA]</scope>
    <source>
        <strain evidence="2 3">SRW20</strain>
    </source>
</reference>
<feature type="region of interest" description="Disordered" evidence="1">
    <location>
        <begin position="70"/>
        <end position="108"/>
    </location>
</feature>
<dbReference type="Proteomes" id="UP000284706">
    <property type="component" value="Unassembled WGS sequence"/>
</dbReference>
<keyword evidence="3" id="KW-1185">Reference proteome</keyword>
<sequence length="108" mass="12232">MTSAGTADVSDYIFVPNIICRQRHLTVPFDMSSTPEPKEPDFMTISCRKERADHFNRWNEQLKKWRRAHPEMVPIPPTPPESASNHGKEKLEEETGQNIKSSVGGLGI</sequence>
<protein>
    <submittedName>
        <fullName evidence="2">Uncharacterized protein</fullName>
    </submittedName>
</protein>
<dbReference type="EMBL" id="NHYE01001322">
    <property type="protein sequence ID" value="PPQ96808.1"/>
    <property type="molecule type" value="Genomic_DNA"/>
</dbReference>
<organism evidence="2 3">
    <name type="scientific">Gymnopilus dilepis</name>
    <dbReference type="NCBI Taxonomy" id="231916"/>
    <lineage>
        <taxon>Eukaryota</taxon>
        <taxon>Fungi</taxon>
        <taxon>Dikarya</taxon>
        <taxon>Basidiomycota</taxon>
        <taxon>Agaricomycotina</taxon>
        <taxon>Agaricomycetes</taxon>
        <taxon>Agaricomycetidae</taxon>
        <taxon>Agaricales</taxon>
        <taxon>Agaricineae</taxon>
        <taxon>Hymenogastraceae</taxon>
        <taxon>Gymnopilus</taxon>
    </lineage>
</organism>
<dbReference type="InParanoid" id="A0A409Y1D9"/>
<evidence type="ECO:0000256" key="1">
    <source>
        <dbReference type="SAM" id="MobiDB-lite"/>
    </source>
</evidence>
<accession>A0A409Y1D9</accession>
<proteinExistence type="predicted"/>
<name>A0A409Y1D9_9AGAR</name>
<evidence type="ECO:0000313" key="2">
    <source>
        <dbReference type="EMBL" id="PPQ96808.1"/>
    </source>
</evidence>
<dbReference type="AlphaFoldDB" id="A0A409Y1D9"/>
<comment type="caution">
    <text evidence="2">The sequence shown here is derived from an EMBL/GenBank/DDBJ whole genome shotgun (WGS) entry which is preliminary data.</text>
</comment>